<evidence type="ECO:0000256" key="1">
    <source>
        <dbReference type="ARBA" id="ARBA00000085"/>
    </source>
</evidence>
<dbReference type="PRINTS" id="PR00344">
    <property type="entry name" value="BCTRLSENSOR"/>
</dbReference>
<organism evidence="11 12">
    <name type="scientific">Vreelandella olivaria</name>
    <dbReference type="NCBI Taxonomy" id="390919"/>
    <lineage>
        <taxon>Bacteria</taxon>
        <taxon>Pseudomonadati</taxon>
        <taxon>Pseudomonadota</taxon>
        <taxon>Gammaproteobacteria</taxon>
        <taxon>Oceanospirillales</taxon>
        <taxon>Halomonadaceae</taxon>
        <taxon>Vreelandella</taxon>
    </lineage>
</organism>
<feature type="domain" description="HPt" evidence="10">
    <location>
        <begin position="546"/>
        <end position="639"/>
    </location>
</feature>
<dbReference type="SUPFAM" id="SSF52172">
    <property type="entry name" value="CheY-like"/>
    <property type="match status" value="1"/>
</dbReference>
<dbReference type="Pfam" id="PF01627">
    <property type="entry name" value="Hpt"/>
    <property type="match status" value="1"/>
</dbReference>
<accession>A0ABM7GF29</accession>
<evidence type="ECO:0000313" key="12">
    <source>
        <dbReference type="Proteomes" id="UP000289555"/>
    </source>
</evidence>
<dbReference type="EC" id="2.7.13.3" evidence="2"/>
<feature type="domain" description="Response regulatory" evidence="9">
    <location>
        <begin position="380"/>
        <end position="501"/>
    </location>
</feature>
<dbReference type="CDD" id="cd00082">
    <property type="entry name" value="HisKA"/>
    <property type="match status" value="1"/>
</dbReference>
<evidence type="ECO:0000259" key="10">
    <source>
        <dbReference type="PROSITE" id="PS50894"/>
    </source>
</evidence>
<dbReference type="Gene3D" id="1.20.120.160">
    <property type="entry name" value="HPT domain"/>
    <property type="match status" value="1"/>
</dbReference>
<evidence type="ECO:0000259" key="8">
    <source>
        <dbReference type="PROSITE" id="PS50109"/>
    </source>
</evidence>
<dbReference type="InterPro" id="IPR003594">
    <property type="entry name" value="HATPase_dom"/>
</dbReference>
<dbReference type="Gene3D" id="3.40.50.2300">
    <property type="match status" value="1"/>
</dbReference>
<dbReference type="SMART" id="SM00448">
    <property type="entry name" value="REC"/>
    <property type="match status" value="1"/>
</dbReference>
<dbReference type="CDD" id="cd16922">
    <property type="entry name" value="HATPase_EvgS-ArcB-TorS-like"/>
    <property type="match status" value="1"/>
</dbReference>
<keyword evidence="4" id="KW-0902">Two-component regulatory system</keyword>
<protein>
    <recommendedName>
        <fullName evidence="2">histidine kinase</fullName>
        <ecNumber evidence="2">2.7.13.3</ecNumber>
    </recommendedName>
</protein>
<comment type="catalytic activity">
    <reaction evidence="1">
        <text>ATP + protein L-histidine = ADP + protein N-phospho-L-histidine.</text>
        <dbReference type="EC" id="2.7.13.3"/>
    </reaction>
</comment>
<dbReference type="InterPro" id="IPR008207">
    <property type="entry name" value="Sig_transdc_His_kin_Hpt_dom"/>
</dbReference>
<dbReference type="InterPro" id="IPR003661">
    <property type="entry name" value="HisK_dim/P_dom"/>
</dbReference>
<feature type="modified residue" description="Phosphohistidine" evidence="5">
    <location>
        <position position="585"/>
    </location>
</feature>
<dbReference type="Gene3D" id="3.30.565.10">
    <property type="entry name" value="Histidine kinase-like ATPase, C-terminal domain"/>
    <property type="match status" value="1"/>
</dbReference>
<dbReference type="Gene3D" id="1.10.287.130">
    <property type="match status" value="1"/>
</dbReference>
<gene>
    <name evidence="11" type="ORF">HORIV_15580</name>
</gene>
<feature type="modified residue" description="4-aspartylphosphate" evidence="6">
    <location>
        <position position="431"/>
    </location>
</feature>
<feature type="domain" description="Histidine kinase" evidence="8">
    <location>
        <begin position="142"/>
        <end position="359"/>
    </location>
</feature>
<dbReference type="SMART" id="SM00387">
    <property type="entry name" value="HATPase_c"/>
    <property type="match status" value="1"/>
</dbReference>
<dbReference type="InterPro" id="IPR011006">
    <property type="entry name" value="CheY-like_superfamily"/>
</dbReference>
<dbReference type="InterPro" id="IPR005467">
    <property type="entry name" value="His_kinase_dom"/>
</dbReference>
<dbReference type="InterPro" id="IPR001789">
    <property type="entry name" value="Sig_transdc_resp-reg_receiver"/>
</dbReference>
<dbReference type="Proteomes" id="UP000289555">
    <property type="component" value="Chromosome"/>
</dbReference>
<dbReference type="CDD" id="cd17546">
    <property type="entry name" value="REC_hyHK_CKI1_RcsC-like"/>
    <property type="match status" value="1"/>
</dbReference>
<proteinExistence type="predicted"/>
<evidence type="ECO:0000313" key="11">
    <source>
        <dbReference type="EMBL" id="BBI49137.1"/>
    </source>
</evidence>
<dbReference type="PROSITE" id="PS50109">
    <property type="entry name" value="HIS_KIN"/>
    <property type="match status" value="1"/>
</dbReference>
<dbReference type="SMART" id="SM00388">
    <property type="entry name" value="HisKA"/>
    <property type="match status" value="1"/>
</dbReference>
<keyword evidence="3 6" id="KW-0597">Phosphoprotein</keyword>
<dbReference type="InterPro" id="IPR036641">
    <property type="entry name" value="HPT_dom_sf"/>
</dbReference>
<dbReference type="SUPFAM" id="SSF47384">
    <property type="entry name" value="Homodimeric domain of signal transducing histidine kinase"/>
    <property type="match status" value="1"/>
</dbReference>
<reference evidence="12" key="1">
    <citation type="journal article" date="2019" name="Microbiol. Resour. Announc.">
        <title>Complete Genome Sequence of Halomonas olivaria, a Moderately Halophilic Bacterium Isolated from Olive Processing Effluents, Obtained by Nanopore Sequencing.</title>
        <authorList>
            <person name="Nagata S."/>
            <person name="Ii K.M."/>
            <person name="Tsukimi T."/>
            <person name="Miura M.C."/>
            <person name="Galipon J."/>
            <person name="Arakawa K."/>
        </authorList>
    </citation>
    <scope>NUCLEOTIDE SEQUENCE [LARGE SCALE GENOMIC DNA]</scope>
    <source>
        <strain evidence="12">TYRC17</strain>
    </source>
</reference>
<dbReference type="InterPro" id="IPR004358">
    <property type="entry name" value="Sig_transdc_His_kin-like_C"/>
</dbReference>
<evidence type="ECO:0000256" key="7">
    <source>
        <dbReference type="SAM" id="Phobius"/>
    </source>
</evidence>
<evidence type="ECO:0000259" key="9">
    <source>
        <dbReference type="PROSITE" id="PS50110"/>
    </source>
</evidence>
<evidence type="ECO:0000256" key="5">
    <source>
        <dbReference type="PROSITE-ProRule" id="PRU00110"/>
    </source>
</evidence>
<dbReference type="SUPFAM" id="SSF47226">
    <property type="entry name" value="Histidine-containing phosphotransfer domain, HPT domain"/>
    <property type="match status" value="1"/>
</dbReference>
<feature type="transmembrane region" description="Helical" evidence="7">
    <location>
        <begin position="79"/>
        <end position="102"/>
    </location>
</feature>
<dbReference type="PANTHER" id="PTHR45339">
    <property type="entry name" value="HYBRID SIGNAL TRANSDUCTION HISTIDINE KINASE J"/>
    <property type="match status" value="1"/>
</dbReference>
<name>A0ABM7GF29_9GAMM</name>
<dbReference type="InterPro" id="IPR036890">
    <property type="entry name" value="HATPase_C_sf"/>
</dbReference>
<keyword evidence="7" id="KW-0812">Transmembrane</keyword>
<dbReference type="Pfam" id="PF00512">
    <property type="entry name" value="HisKA"/>
    <property type="match status" value="1"/>
</dbReference>
<dbReference type="SUPFAM" id="SSF55874">
    <property type="entry name" value="ATPase domain of HSP90 chaperone/DNA topoisomerase II/histidine kinase"/>
    <property type="match status" value="1"/>
</dbReference>
<keyword evidence="7" id="KW-0472">Membrane</keyword>
<keyword evidence="12" id="KW-1185">Reference proteome</keyword>
<evidence type="ECO:0000256" key="6">
    <source>
        <dbReference type="PROSITE-ProRule" id="PRU00169"/>
    </source>
</evidence>
<keyword evidence="7" id="KW-1133">Transmembrane helix</keyword>
<dbReference type="PROSITE" id="PS50894">
    <property type="entry name" value="HPT"/>
    <property type="match status" value="1"/>
</dbReference>
<evidence type="ECO:0000256" key="2">
    <source>
        <dbReference type="ARBA" id="ARBA00012438"/>
    </source>
</evidence>
<dbReference type="Pfam" id="PF02518">
    <property type="entry name" value="HATPase_c"/>
    <property type="match status" value="1"/>
</dbReference>
<dbReference type="PROSITE" id="PS50110">
    <property type="entry name" value="RESPONSE_REGULATORY"/>
    <property type="match status" value="1"/>
</dbReference>
<dbReference type="EMBL" id="AP019416">
    <property type="protein sequence ID" value="BBI49137.1"/>
    <property type="molecule type" value="Genomic_DNA"/>
</dbReference>
<evidence type="ECO:0000256" key="4">
    <source>
        <dbReference type="ARBA" id="ARBA00023012"/>
    </source>
</evidence>
<sequence>MEKLEGIEEMTRYTEELVLEMETLLEPLWDNPAELDSALIATLLERSESLQQFTGTILIETNAHVSRMRSDERLILTQLYGLVLLLITLLMLSGGMLVRALILEGRSSDRKAKALEAKSQELNEAARQAEKASLAKSEFMAVMSHEIRTPLNGVVGMADLLSEEVKTTSAKTYLAALKRSAESLRAVINDILDYTKIESGRLDLDAQPFDLHQCIDQLCENYTLREPKAKVSFSYAIDPALPRYVMGDVARLRQVMMNLINNGLKFTEEGFVKCQVKPLGDDNILVEVHDTGCGIAEANQTQLFSAFSQVDTSMARRHEGTGLGLAICKRLVEAMQGEIGVNSQQGLGSRFWFIVRMPETEPAAVYQAGDNQLALSTEHQILVVEDNPLNQTVARVMLERLGQQVTIAENGLEALEQLKVDHDRFDLVLMDMQMPKLDGPETTQRWRDYEAVHQLSRLPIVAMTANVMPEHRERCMQSGMDDMIHKPFTREELYQVISRYLANDEILAPEGIYVHSTKGAESLGDTVGAVQVLDKRLCEELKSTFEPSALSALLNTFLTRLVERSARLDAYWQSEDRQALCQEAHSLKGAASSLGCAAIAEQASQLEQAALEAPLNELAIYLERLVALQDTTQQALEQESMLV</sequence>
<evidence type="ECO:0000256" key="3">
    <source>
        <dbReference type="ARBA" id="ARBA00022553"/>
    </source>
</evidence>
<dbReference type="PANTHER" id="PTHR45339:SF5">
    <property type="entry name" value="HISTIDINE KINASE"/>
    <property type="match status" value="1"/>
</dbReference>
<dbReference type="Pfam" id="PF00072">
    <property type="entry name" value="Response_reg"/>
    <property type="match status" value="1"/>
</dbReference>
<dbReference type="InterPro" id="IPR036097">
    <property type="entry name" value="HisK_dim/P_sf"/>
</dbReference>